<evidence type="ECO:0000256" key="3">
    <source>
        <dbReference type="ARBA" id="ARBA00022833"/>
    </source>
</evidence>
<organism evidence="7 8">
    <name type="scientific">Solanum tuberosum</name>
    <name type="common">Potato</name>
    <dbReference type="NCBI Taxonomy" id="4113"/>
    <lineage>
        <taxon>Eukaryota</taxon>
        <taxon>Viridiplantae</taxon>
        <taxon>Streptophyta</taxon>
        <taxon>Embryophyta</taxon>
        <taxon>Tracheophyta</taxon>
        <taxon>Spermatophyta</taxon>
        <taxon>Magnoliopsida</taxon>
        <taxon>eudicotyledons</taxon>
        <taxon>Gunneridae</taxon>
        <taxon>Pentapetalae</taxon>
        <taxon>asterids</taxon>
        <taxon>lamiids</taxon>
        <taxon>Solanales</taxon>
        <taxon>Solanaceae</taxon>
        <taxon>Solanoideae</taxon>
        <taxon>Solaneae</taxon>
        <taxon>Solanum</taxon>
    </lineage>
</organism>
<dbReference type="EMBL" id="JAIVGD010000023">
    <property type="protein sequence ID" value="KAH0743242.1"/>
    <property type="molecule type" value="Genomic_DNA"/>
</dbReference>
<evidence type="ECO:0000313" key="8">
    <source>
        <dbReference type="Proteomes" id="UP000826656"/>
    </source>
</evidence>
<dbReference type="SMART" id="SM00575">
    <property type="entry name" value="ZnF_PMZ"/>
    <property type="match status" value="1"/>
</dbReference>
<dbReference type="Pfam" id="PF03108">
    <property type="entry name" value="DBD_Tnp_Mut"/>
    <property type="match status" value="1"/>
</dbReference>
<dbReference type="PROSITE" id="PS50966">
    <property type="entry name" value="ZF_SWIM"/>
    <property type="match status" value="1"/>
</dbReference>
<dbReference type="Pfam" id="PF04434">
    <property type="entry name" value="SWIM"/>
    <property type="match status" value="1"/>
</dbReference>
<proteinExistence type="predicted"/>
<gene>
    <name evidence="7" type="ORF">KY290_031235</name>
</gene>
<evidence type="ECO:0000259" key="6">
    <source>
        <dbReference type="PROSITE" id="PS50966"/>
    </source>
</evidence>
<dbReference type="InterPro" id="IPR058594">
    <property type="entry name" value="PB1-like_dom_pln"/>
</dbReference>
<sequence length="882" mass="102472">MVEHVDLIFNYGGQWFRKPQLVYYKKLIHVWRGYEVDLLSYIDVCREFKEKLAFSEVRQLLFTALSGGFYVIEGDEGIRTLQNLLSDNFKVVNFFAVDNYEEELGLVPNIIHYHKCDNVIEVGTDCDSSEEEENGETVSSDYDSEELESYKKQKELDINEKLDKYKDLEYGMTFSNLKEAKQVIDFYAVANKRDIRVKKSDKGRVTYCCVLDCPFRCSIYKDGKDQGFKIKTLNQEHTCYETSENRRAKAGILSQYFKKKVQNNPALKIKDMKEHLDSVLDLEVNESKLKRVKRLVLDKLDGSYVDDYNKLEAYAQELRMSNPGTDVVINLSRDAMEEGKRRFLRLYICFQALKEGWKGGLRPFIGLDGTFLKGKSKGIMLVAMGQDSSNHFYPLAWAVVDKETKRTWNWFLELLKHSLDLKSGENVTFISDMQKGLLNVVTNVSPQANHRWCVRHIEANWSKNYRSGELKKLLWWCAWSTYEEEFKDQLTKMGELNKKAAKSLVSYPPEKWCRAYFDTKCKNFMVDNNFTESFNSWIVEARQKPIIKMLEEIRVKVMIMLRKHEAEVKSWKNEFSPHATHLFNDYRIIAQRCKVEFNGGCGYEVTEGVDRHTINIELKRCSCRVWDLSGIPCPHAIKAFIHKKIDLIAEIHWWYSKEAYLMVYKHKIEPVRGENFWKIEPHHAMEPPTLSKMVGRPKMKRTREKDEAKNRQGVWSASRKGMLMTCGYCGKPNHNRRKCPLLNDKHEDVFQDEKNSQESHNVPLTESENTQESVCFFIPVLGSSQISSQTSIVAGHDSDPTLYPKVVSESNFRLHERLKKINTGTRKITFQGDHNGISIPTNLPYSPKKVTWKGKEAMTSNQLQATRERKIGKLKPIGGKGM</sequence>
<evidence type="ECO:0000256" key="2">
    <source>
        <dbReference type="ARBA" id="ARBA00022771"/>
    </source>
</evidence>
<dbReference type="InterPro" id="IPR018289">
    <property type="entry name" value="MULE_transposase_dom"/>
</dbReference>
<dbReference type="InterPro" id="IPR006564">
    <property type="entry name" value="Znf_PMZ"/>
</dbReference>
<name>A0ABQ7U8K4_SOLTU</name>
<keyword evidence="8" id="KW-1185">Reference proteome</keyword>
<evidence type="ECO:0000256" key="5">
    <source>
        <dbReference type="SAM" id="MobiDB-lite"/>
    </source>
</evidence>
<accession>A0ABQ7U8K4</accession>
<dbReference type="PANTHER" id="PTHR31973">
    <property type="entry name" value="POLYPROTEIN, PUTATIVE-RELATED"/>
    <property type="match status" value="1"/>
</dbReference>
<evidence type="ECO:0000256" key="1">
    <source>
        <dbReference type="ARBA" id="ARBA00022723"/>
    </source>
</evidence>
<dbReference type="PANTHER" id="PTHR31973:SF189">
    <property type="entry name" value="TRANSPOSASE, MUDR, PLANT, MULE TRANSPOSASE DOMAIN PROTEIN-RELATED"/>
    <property type="match status" value="1"/>
</dbReference>
<keyword evidence="3" id="KW-0862">Zinc</keyword>
<feature type="domain" description="SWIM-type" evidence="6">
    <location>
        <begin position="603"/>
        <end position="644"/>
    </location>
</feature>
<dbReference type="Pfam" id="PF10551">
    <property type="entry name" value="MULE"/>
    <property type="match status" value="1"/>
</dbReference>
<comment type="caution">
    <text evidence="7">The sequence shown here is derived from an EMBL/GenBank/DDBJ whole genome shotgun (WGS) entry which is preliminary data.</text>
</comment>
<dbReference type="Pfam" id="PF26130">
    <property type="entry name" value="PB1-like"/>
    <property type="match status" value="1"/>
</dbReference>
<evidence type="ECO:0000256" key="4">
    <source>
        <dbReference type="PROSITE-ProRule" id="PRU00325"/>
    </source>
</evidence>
<keyword evidence="1" id="KW-0479">Metal-binding</keyword>
<keyword evidence="2 4" id="KW-0863">Zinc-finger</keyword>
<protein>
    <recommendedName>
        <fullName evidence="6">SWIM-type domain-containing protein</fullName>
    </recommendedName>
</protein>
<evidence type="ECO:0000313" key="7">
    <source>
        <dbReference type="EMBL" id="KAH0743242.1"/>
    </source>
</evidence>
<dbReference type="InterPro" id="IPR007527">
    <property type="entry name" value="Znf_SWIM"/>
</dbReference>
<feature type="region of interest" description="Disordered" evidence="5">
    <location>
        <begin position="857"/>
        <end position="882"/>
    </location>
</feature>
<reference evidence="7 8" key="1">
    <citation type="journal article" date="2021" name="bioRxiv">
        <title>Chromosome-scale and haplotype-resolved genome assembly of a tetraploid potato cultivar.</title>
        <authorList>
            <person name="Sun H."/>
            <person name="Jiao W.-B."/>
            <person name="Krause K."/>
            <person name="Campoy J.A."/>
            <person name="Goel M."/>
            <person name="Folz-Donahue K."/>
            <person name="Kukat C."/>
            <person name="Huettel B."/>
            <person name="Schneeberger K."/>
        </authorList>
    </citation>
    <scope>NUCLEOTIDE SEQUENCE [LARGE SCALE GENOMIC DNA]</scope>
    <source>
        <strain evidence="7">SolTubOtavaFocal</strain>
        <tissue evidence="7">Leaves</tissue>
    </source>
</reference>
<dbReference type="Proteomes" id="UP000826656">
    <property type="component" value="Unassembled WGS sequence"/>
</dbReference>
<dbReference type="InterPro" id="IPR004332">
    <property type="entry name" value="Transposase_MuDR"/>
</dbReference>